<name>A0A7X0CEF5_9BURK</name>
<keyword evidence="1" id="KW-0472">Membrane</keyword>
<feature type="transmembrane region" description="Helical" evidence="1">
    <location>
        <begin position="20"/>
        <end position="38"/>
    </location>
</feature>
<keyword evidence="3" id="KW-1185">Reference proteome</keyword>
<sequence>MRPSPTLHIVCPTQKRGFPAFMSVVFVWVVASGLGNGWEHDQSFGFMLLTVGALVIMVLAAWALYRNFVFQDALYIARDGNLPSSVPLALMVHDIRAVRLLPKHEAWTPEGKWDALGFGQGRIEIDTATHRYHFGIGLEEHEAEAALQRIIEFCREQGIVAAAA</sequence>
<evidence type="ECO:0000313" key="3">
    <source>
        <dbReference type="Proteomes" id="UP000540787"/>
    </source>
</evidence>
<keyword evidence="1" id="KW-0812">Transmembrane</keyword>
<feature type="transmembrane region" description="Helical" evidence="1">
    <location>
        <begin position="44"/>
        <end position="65"/>
    </location>
</feature>
<dbReference type="RefSeq" id="WP_183554308.1">
    <property type="nucleotide sequence ID" value="NZ_JACHBX010000002.1"/>
</dbReference>
<reference evidence="2 3" key="1">
    <citation type="submission" date="2020-08" db="EMBL/GenBank/DDBJ databases">
        <title>The Agave Microbiome: Exploring the role of microbial communities in plant adaptations to desert environments.</title>
        <authorList>
            <person name="Partida-Martinez L.P."/>
        </authorList>
    </citation>
    <scope>NUCLEOTIDE SEQUENCE [LARGE SCALE GENOMIC DNA]</scope>
    <source>
        <strain evidence="2 3">AT3.2</strain>
    </source>
</reference>
<accession>A0A7X0CEF5</accession>
<gene>
    <name evidence="2" type="ORF">HD842_002210</name>
</gene>
<organism evidence="2 3">
    <name type="scientific">Massilia aurea</name>
    <dbReference type="NCBI Taxonomy" id="373040"/>
    <lineage>
        <taxon>Bacteria</taxon>
        <taxon>Pseudomonadati</taxon>
        <taxon>Pseudomonadota</taxon>
        <taxon>Betaproteobacteria</taxon>
        <taxon>Burkholderiales</taxon>
        <taxon>Oxalobacteraceae</taxon>
        <taxon>Telluria group</taxon>
        <taxon>Massilia</taxon>
    </lineage>
</organism>
<proteinExistence type="predicted"/>
<protein>
    <submittedName>
        <fullName evidence="2">Uncharacterized protein</fullName>
    </submittedName>
</protein>
<evidence type="ECO:0000313" key="2">
    <source>
        <dbReference type="EMBL" id="MBB6134068.1"/>
    </source>
</evidence>
<evidence type="ECO:0000256" key="1">
    <source>
        <dbReference type="SAM" id="Phobius"/>
    </source>
</evidence>
<keyword evidence="1" id="KW-1133">Transmembrane helix</keyword>
<dbReference type="AlphaFoldDB" id="A0A7X0CEF5"/>
<dbReference type="Proteomes" id="UP000540787">
    <property type="component" value="Unassembled WGS sequence"/>
</dbReference>
<dbReference type="EMBL" id="JACHBX010000002">
    <property type="protein sequence ID" value="MBB6134068.1"/>
    <property type="molecule type" value="Genomic_DNA"/>
</dbReference>
<comment type="caution">
    <text evidence="2">The sequence shown here is derived from an EMBL/GenBank/DDBJ whole genome shotgun (WGS) entry which is preliminary data.</text>
</comment>